<feature type="compositionally biased region" description="Basic and acidic residues" evidence="1">
    <location>
        <begin position="123"/>
        <end position="132"/>
    </location>
</feature>
<feature type="compositionally biased region" description="Low complexity" evidence="1">
    <location>
        <begin position="78"/>
        <end position="90"/>
    </location>
</feature>
<protein>
    <submittedName>
        <fullName evidence="2">Uncharacterized protein</fullName>
    </submittedName>
</protein>
<feature type="region of interest" description="Disordered" evidence="1">
    <location>
        <begin position="1"/>
        <end position="153"/>
    </location>
</feature>
<feature type="compositionally biased region" description="Low complexity" evidence="1">
    <location>
        <begin position="136"/>
        <end position="149"/>
    </location>
</feature>
<feature type="compositionally biased region" description="Low complexity" evidence="1">
    <location>
        <begin position="38"/>
        <end position="52"/>
    </location>
</feature>
<dbReference type="EMBL" id="HACG01036574">
    <property type="protein sequence ID" value="CEK83439.1"/>
    <property type="molecule type" value="Transcribed_RNA"/>
</dbReference>
<gene>
    <name evidence="2" type="primary">ORF137009</name>
</gene>
<dbReference type="AlphaFoldDB" id="A0A0B7AR18"/>
<evidence type="ECO:0000256" key="1">
    <source>
        <dbReference type="SAM" id="MobiDB-lite"/>
    </source>
</evidence>
<proteinExistence type="predicted"/>
<sequence>MSGFASKLSAAGTKGWKDLQSLWGEPKTTLTSADTSPGEKSSLLGKSSYGGEEPSKNQLLHDEDESWGEWGQDSDWASTKNSTKTTSKTSDWSPGNEDDFEAWLNDDGSSSVSTPGKSKSKKKADEDWDNWKANDSSKSSSVKSPTSSSNLRKSRIKLQQGFLHLMDGMMLTGTQDW</sequence>
<evidence type="ECO:0000313" key="2">
    <source>
        <dbReference type="EMBL" id="CEK83439.1"/>
    </source>
</evidence>
<name>A0A0B7AR18_9EUPU</name>
<reference evidence="2" key="1">
    <citation type="submission" date="2014-12" db="EMBL/GenBank/DDBJ databases">
        <title>Insight into the proteome of Arion vulgaris.</title>
        <authorList>
            <person name="Aradska J."/>
            <person name="Bulat T."/>
            <person name="Smidak R."/>
            <person name="Sarate P."/>
            <person name="Gangsoo J."/>
            <person name="Sialana F."/>
            <person name="Bilban M."/>
            <person name="Lubec G."/>
        </authorList>
    </citation>
    <scope>NUCLEOTIDE SEQUENCE</scope>
    <source>
        <tissue evidence="2">Skin</tissue>
    </source>
</reference>
<accession>A0A0B7AR18</accession>
<organism evidence="2">
    <name type="scientific">Arion vulgaris</name>
    <dbReference type="NCBI Taxonomy" id="1028688"/>
    <lineage>
        <taxon>Eukaryota</taxon>
        <taxon>Metazoa</taxon>
        <taxon>Spiralia</taxon>
        <taxon>Lophotrochozoa</taxon>
        <taxon>Mollusca</taxon>
        <taxon>Gastropoda</taxon>
        <taxon>Heterobranchia</taxon>
        <taxon>Euthyneura</taxon>
        <taxon>Panpulmonata</taxon>
        <taxon>Eupulmonata</taxon>
        <taxon>Stylommatophora</taxon>
        <taxon>Helicina</taxon>
        <taxon>Arionoidea</taxon>
        <taxon>Arionidae</taxon>
        <taxon>Arion</taxon>
    </lineage>
</organism>